<dbReference type="OrthoDB" id="1289056at2759"/>
<sequence length="194" mass="21476">MKTNMPPQGQVVRGGVVGSLIASGSVPYLNNHQYDNLHHADLIKFVWDTTELAQQWSKQNVIYINISSNGIAGPLGTEIGRLRYLSKIDISNNSFSESEVFIPLSEFTEWRNTGVFVLDSASLGGAWRSGKSIDAVADPSLMEELMVPVVMEEVVHVLLLALRCTEKQRSDRSTMRDVVKQLVDTRAQAGRKTS</sequence>
<comment type="caution">
    <text evidence="1">The sequence shown here is derived from an EMBL/GenBank/DDBJ whole genome shotgun (WGS) entry which is preliminary data.</text>
</comment>
<gene>
    <name evidence="1" type="ORF">NE237_025060</name>
</gene>
<protein>
    <submittedName>
        <fullName evidence="1">Uncharacterized protein</fullName>
    </submittedName>
</protein>
<dbReference type="Gene3D" id="3.80.10.10">
    <property type="entry name" value="Ribonuclease Inhibitor"/>
    <property type="match status" value="1"/>
</dbReference>
<evidence type="ECO:0000313" key="1">
    <source>
        <dbReference type="EMBL" id="KAJ4957949.1"/>
    </source>
</evidence>
<accession>A0A9Q0JZ54</accession>
<dbReference type="Proteomes" id="UP001141806">
    <property type="component" value="Unassembled WGS sequence"/>
</dbReference>
<proteinExistence type="predicted"/>
<evidence type="ECO:0000313" key="2">
    <source>
        <dbReference type="Proteomes" id="UP001141806"/>
    </source>
</evidence>
<name>A0A9Q0JZ54_9MAGN</name>
<dbReference type="EMBL" id="JAMYWD010000010">
    <property type="protein sequence ID" value="KAJ4957949.1"/>
    <property type="molecule type" value="Genomic_DNA"/>
</dbReference>
<dbReference type="SUPFAM" id="SSF52058">
    <property type="entry name" value="L domain-like"/>
    <property type="match status" value="1"/>
</dbReference>
<reference evidence="1" key="1">
    <citation type="journal article" date="2023" name="Plant J.">
        <title>The genome of the king protea, Protea cynaroides.</title>
        <authorList>
            <person name="Chang J."/>
            <person name="Duong T.A."/>
            <person name="Schoeman C."/>
            <person name="Ma X."/>
            <person name="Roodt D."/>
            <person name="Barker N."/>
            <person name="Li Z."/>
            <person name="Van de Peer Y."/>
            <person name="Mizrachi E."/>
        </authorList>
    </citation>
    <scope>NUCLEOTIDE SEQUENCE</scope>
    <source>
        <tissue evidence="1">Young leaves</tissue>
    </source>
</reference>
<keyword evidence="2" id="KW-1185">Reference proteome</keyword>
<dbReference type="InterPro" id="IPR032675">
    <property type="entry name" value="LRR_dom_sf"/>
</dbReference>
<dbReference type="AlphaFoldDB" id="A0A9Q0JZ54"/>
<organism evidence="1 2">
    <name type="scientific">Protea cynaroides</name>
    <dbReference type="NCBI Taxonomy" id="273540"/>
    <lineage>
        <taxon>Eukaryota</taxon>
        <taxon>Viridiplantae</taxon>
        <taxon>Streptophyta</taxon>
        <taxon>Embryophyta</taxon>
        <taxon>Tracheophyta</taxon>
        <taxon>Spermatophyta</taxon>
        <taxon>Magnoliopsida</taxon>
        <taxon>Proteales</taxon>
        <taxon>Proteaceae</taxon>
        <taxon>Protea</taxon>
    </lineage>
</organism>